<proteinExistence type="predicted"/>
<organism evidence="1">
    <name type="scientific">Siphoviridae sp. ctEYW18</name>
    <dbReference type="NCBI Taxonomy" id="2826208"/>
    <lineage>
        <taxon>Viruses</taxon>
        <taxon>Duplodnaviria</taxon>
        <taxon>Heunggongvirae</taxon>
        <taxon>Uroviricota</taxon>
        <taxon>Caudoviricetes</taxon>
    </lineage>
</organism>
<reference evidence="1" key="1">
    <citation type="journal article" date="2021" name="Proc. Natl. Acad. Sci. U.S.A.">
        <title>A Catalog of Tens of Thousands of Viruses from Human Metagenomes Reveals Hidden Associations with Chronic Diseases.</title>
        <authorList>
            <person name="Tisza M.J."/>
            <person name="Buck C.B."/>
        </authorList>
    </citation>
    <scope>NUCLEOTIDE SEQUENCE</scope>
    <source>
        <strain evidence="1">CtEYW18</strain>
    </source>
</reference>
<dbReference type="EMBL" id="BK014848">
    <property type="protein sequence ID" value="DAD78619.1"/>
    <property type="molecule type" value="Genomic_DNA"/>
</dbReference>
<sequence>MTIEERKNVILSKIAEIKQGGTDEEKQDMKAALDLLGVVNEEEAT</sequence>
<protein>
    <submittedName>
        <fullName evidence="1">Uncharacterized protein</fullName>
    </submittedName>
</protein>
<name>A0A8S5M9J2_9CAUD</name>
<evidence type="ECO:0000313" key="1">
    <source>
        <dbReference type="EMBL" id="DAD78619.1"/>
    </source>
</evidence>
<accession>A0A8S5M9J2</accession>